<feature type="region of interest" description="Disordered" evidence="1">
    <location>
        <begin position="444"/>
        <end position="472"/>
    </location>
</feature>
<feature type="domain" description="DUF7223" evidence="3">
    <location>
        <begin position="285"/>
        <end position="409"/>
    </location>
</feature>
<evidence type="ECO:0000313" key="5">
    <source>
        <dbReference type="Proteomes" id="UP000521872"/>
    </source>
</evidence>
<comment type="caution">
    <text evidence="4">The sequence shown here is derived from an EMBL/GenBank/DDBJ whole genome shotgun (WGS) entry which is preliminary data.</text>
</comment>
<name>A0A8H4QGI7_9AGAR</name>
<evidence type="ECO:0000259" key="3">
    <source>
        <dbReference type="Pfam" id="PF23865"/>
    </source>
</evidence>
<proteinExistence type="predicted"/>
<dbReference type="AlphaFoldDB" id="A0A8H4QGI7"/>
<dbReference type="InterPro" id="IPR055647">
    <property type="entry name" value="DUF7223"/>
</dbReference>
<feature type="compositionally biased region" description="Low complexity" evidence="1">
    <location>
        <begin position="537"/>
        <end position="550"/>
    </location>
</feature>
<gene>
    <name evidence="4" type="ORF">D9613_010283</name>
</gene>
<evidence type="ECO:0000313" key="4">
    <source>
        <dbReference type="EMBL" id="KAF4610321.1"/>
    </source>
</evidence>
<protein>
    <recommendedName>
        <fullName evidence="3">DUF7223 domain-containing protein</fullName>
    </recommendedName>
</protein>
<sequence length="669" mass="69918">MLFALFFTSVFSTVALAANDWSKPCFSGVCEYDLPASSGSASGTLKIWGSENSIADITTSAGWEIIDCSPDVLKQDIRLVCKEDKADDCAKLYDAGAEGKIVRLPENCGSNAFAGILKAYIPQDQNIPDHVARGFQRRDGTLPEVKALKITTDFKSLGTSGKAGSVNFAIRAANVPGASGTLDVPTGLQGRKVSRVYERGLFDIVKAAIDKLKSLNDFNIDKSKVLPPVDVNKNFTLIDESVSCPPLDARLKVDVEANAHASASIGVAVTGTILPPKIDDFAVITSLSADLQGAMDIAAGITGTADSGKIPIVDIGILGLSFPGILEIGPSFQINAQAKATLDVDLTMNVGVNYKISNAKLIFPPSSDEASGGSFSIEDTPLKLSVSPAVKATGTLEAHIIPSLNLGLSALDGVADATIFLEADASATLNLSLEASATVVKTNSSKSLPSVSAKPAHQKSQPGEMAMKEKRHHVAKVQESSSASSSVITTEIPTLTPAGVTCESATKTITLSPVTSTVYVTATAHPTGAPPSSTPMKGNDNTSSDNTSSKSFSGCVDVGAGLDVNAGANADFFGLFNKETKVSLFSKKFELFKKCFGNSPSSASSRRTISSRFFPKEHSRSPLAATYSPRSERQLGSRAILDLLCPAVDTPAAEAVTDETLAVADIKEL</sequence>
<dbReference type="EMBL" id="JAACJL010000059">
    <property type="protein sequence ID" value="KAF4610321.1"/>
    <property type="molecule type" value="Genomic_DNA"/>
</dbReference>
<evidence type="ECO:0000256" key="1">
    <source>
        <dbReference type="SAM" id="MobiDB-lite"/>
    </source>
</evidence>
<keyword evidence="5" id="KW-1185">Reference proteome</keyword>
<feature type="chain" id="PRO_5034255959" description="DUF7223 domain-containing protein" evidence="2">
    <location>
        <begin position="18"/>
        <end position="669"/>
    </location>
</feature>
<reference evidence="4 5" key="1">
    <citation type="submission" date="2019-12" db="EMBL/GenBank/DDBJ databases">
        <authorList>
            <person name="Floudas D."/>
            <person name="Bentzer J."/>
            <person name="Ahren D."/>
            <person name="Johansson T."/>
            <person name="Persson P."/>
            <person name="Tunlid A."/>
        </authorList>
    </citation>
    <scope>NUCLEOTIDE SEQUENCE [LARGE SCALE GENOMIC DNA]</scope>
    <source>
        <strain evidence="4 5">CBS 102.39</strain>
    </source>
</reference>
<feature type="region of interest" description="Disordered" evidence="1">
    <location>
        <begin position="523"/>
        <end position="550"/>
    </location>
</feature>
<dbReference type="Proteomes" id="UP000521872">
    <property type="component" value="Unassembled WGS sequence"/>
</dbReference>
<accession>A0A8H4QGI7</accession>
<evidence type="ECO:0000256" key="2">
    <source>
        <dbReference type="SAM" id="SignalP"/>
    </source>
</evidence>
<keyword evidence="2" id="KW-0732">Signal</keyword>
<dbReference type="Pfam" id="PF23865">
    <property type="entry name" value="DUF7223"/>
    <property type="match status" value="1"/>
</dbReference>
<feature type="signal peptide" evidence="2">
    <location>
        <begin position="1"/>
        <end position="17"/>
    </location>
</feature>
<organism evidence="4 5">
    <name type="scientific">Agrocybe pediades</name>
    <dbReference type="NCBI Taxonomy" id="84607"/>
    <lineage>
        <taxon>Eukaryota</taxon>
        <taxon>Fungi</taxon>
        <taxon>Dikarya</taxon>
        <taxon>Basidiomycota</taxon>
        <taxon>Agaricomycotina</taxon>
        <taxon>Agaricomycetes</taxon>
        <taxon>Agaricomycetidae</taxon>
        <taxon>Agaricales</taxon>
        <taxon>Agaricineae</taxon>
        <taxon>Strophariaceae</taxon>
        <taxon>Agrocybe</taxon>
    </lineage>
</organism>